<sequence length="176" mass="19692">MSWDPGTQSEYRSVDTQLLGFIIKKVTGVRIADYFSKNIWQPAGAENSATWNVDHVGGLEKTFCCFNATARDYARIGSLIVNNGASQIGTANVISANWMKRLQNPVTTLDHNWRYGAQIWHPYSDSMMMMGLHGQYVFIHPSSHTVIVKLSDEPTDNGNFEELTASVLHDLALQKN</sequence>
<dbReference type="InterPro" id="IPR012338">
    <property type="entry name" value="Beta-lactam/transpept-like"/>
</dbReference>
<dbReference type="AlphaFoldDB" id="A0A6J7G792"/>
<dbReference type="Pfam" id="PF00144">
    <property type="entry name" value="Beta-lactamase"/>
    <property type="match status" value="1"/>
</dbReference>
<dbReference type="EMBL" id="CAFBOP010000027">
    <property type="protein sequence ID" value="CAB4986529.1"/>
    <property type="molecule type" value="Genomic_DNA"/>
</dbReference>
<evidence type="ECO:0000313" key="4">
    <source>
        <dbReference type="EMBL" id="CAB4986529.1"/>
    </source>
</evidence>
<dbReference type="EMBL" id="CAFBPP010000029">
    <property type="protein sequence ID" value="CAB5019399.1"/>
    <property type="molecule type" value="Genomic_DNA"/>
</dbReference>
<gene>
    <name evidence="2" type="ORF">UFOPK2967_00919</name>
    <name evidence="3" type="ORF">UFOPK3587_00641</name>
    <name evidence="4" type="ORF">UFOPK3984_00750</name>
    <name evidence="5" type="ORF">UFOPK4114_00752</name>
</gene>
<name>A0A6J7G792_9ZZZZ</name>
<evidence type="ECO:0000259" key="1">
    <source>
        <dbReference type="Pfam" id="PF00144"/>
    </source>
</evidence>
<dbReference type="PANTHER" id="PTHR43283">
    <property type="entry name" value="BETA-LACTAMASE-RELATED"/>
    <property type="match status" value="1"/>
</dbReference>
<evidence type="ECO:0000313" key="2">
    <source>
        <dbReference type="EMBL" id="CAB4790628.1"/>
    </source>
</evidence>
<reference evidence="3" key="1">
    <citation type="submission" date="2020-05" db="EMBL/GenBank/DDBJ databases">
        <authorList>
            <person name="Chiriac C."/>
            <person name="Salcher M."/>
            <person name="Ghai R."/>
            <person name="Kavagutti S V."/>
        </authorList>
    </citation>
    <scope>NUCLEOTIDE SEQUENCE</scope>
</reference>
<evidence type="ECO:0000313" key="3">
    <source>
        <dbReference type="EMBL" id="CAB4903857.1"/>
    </source>
</evidence>
<dbReference type="EMBL" id="CAFBMN010000026">
    <property type="protein sequence ID" value="CAB4903857.1"/>
    <property type="molecule type" value="Genomic_DNA"/>
</dbReference>
<dbReference type="SUPFAM" id="SSF56601">
    <property type="entry name" value="beta-lactamase/transpeptidase-like"/>
    <property type="match status" value="1"/>
</dbReference>
<dbReference type="EMBL" id="CAFAAC010000074">
    <property type="protein sequence ID" value="CAB4790628.1"/>
    <property type="molecule type" value="Genomic_DNA"/>
</dbReference>
<protein>
    <submittedName>
        <fullName evidence="3">Unannotated protein</fullName>
    </submittedName>
</protein>
<accession>A0A6J7G792</accession>
<evidence type="ECO:0000313" key="5">
    <source>
        <dbReference type="EMBL" id="CAB5019399.1"/>
    </source>
</evidence>
<dbReference type="PANTHER" id="PTHR43283:SF14">
    <property type="entry name" value="BLL8153 PROTEIN"/>
    <property type="match status" value="1"/>
</dbReference>
<proteinExistence type="predicted"/>
<feature type="domain" description="Beta-lactamase-related" evidence="1">
    <location>
        <begin position="2"/>
        <end position="166"/>
    </location>
</feature>
<dbReference type="InterPro" id="IPR050789">
    <property type="entry name" value="Diverse_Enzym_Activities"/>
</dbReference>
<dbReference type="InterPro" id="IPR001466">
    <property type="entry name" value="Beta-lactam-related"/>
</dbReference>
<organism evidence="3">
    <name type="scientific">freshwater metagenome</name>
    <dbReference type="NCBI Taxonomy" id="449393"/>
    <lineage>
        <taxon>unclassified sequences</taxon>
        <taxon>metagenomes</taxon>
        <taxon>ecological metagenomes</taxon>
    </lineage>
</organism>
<dbReference type="Gene3D" id="3.40.710.10">
    <property type="entry name" value="DD-peptidase/beta-lactamase superfamily"/>
    <property type="match status" value="1"/>
</dbReference>